<organism evidence="2 3">
    <name type="scientific">Trichuris muris</name>
    <name type="common">Mouse whipworm</name>
    <dbReference type="NCBI Taxonomy" id="70415"/>
    <lineage>
        <taxon>Eukaryota</taxon>
        <taxon>Metazoa</taxon>
        <taxon>Ecdysozoa</taxon>
        <taxon>Nematoda</taxon>
        <taxon>Enoplea</taxon>
        <taxon>Dorylaimia</taxon>
        <taxon>Trichinellida</taxon>
        <taxon>Trichuridae</taxon>
        <taxon>Trichuris</taxon>
    </lineage>
</organism>
<sequence>MANLSVGSSSDDDFDVLPEDQEIPAVEELNHQVAGSVDWSLMNSILGLKCNTADVSVHDGRISSTPPPVDNDLDMATADLVTPDGAESLNSSYSLPLSNVSASLASTAVKNAAAIQLRHVEGRLSKVELMMEALKEENVALSRENEDHRAGLASFAEVVSSLQRQVEELLKENNELKEICFSYERRERLREEMLDQLKQDLSKLQSLNIALQLQVEEDGNHVIALKDRHHIELELLADGVLTREEDAVQLHNSVRAFHSSEGYQCEGCSVNFGDEESFLIHLHCCSKFQELH</sequence>
<reference evidence="2" key="2">
    <citation type="submission" date="2014-03" db="EMBL/GenBank/DDBJ databases">
        <title>The whipworm genome and dual-species transcriptomics of an intimate host-pathogen interaction.</title>
        <authorList>
            <person name="Foth B.J."/>
            <person name="Tsai I.J."/>
            <person name="Reid A.J."/>
            <person name="Bancroft A.J."/>
            <person name="Nichol S."/>
            <person name="Tracey A."/>
            <person name="Holroyd N."/>
            <person name="Cotton J.A."/>
            <person name="Stanley E.J."/>
            <person name="Zarowiecki M."/>
            <person name="Liu J.Z."/>
            <person name="Huckvale T."/>
            <person name="Cooper P.J."/>
            <person name="Grencis R.K."/>
            <person name="Berriman M."/>
        </authorList>
    </citation>
    <scope>NUCLEOTIDE SEQUENCE [LARGE SCALE GENOMIC DNA]</scope>
    <source>
        <strain evidence="2">Edinburgh</strain>
    </source>
</reference>
<dbReference type="AlphaFoldDB" id="A0A5S6QG69"/>
<reference evidence="2" key="1">
    <citation type="submission" date="2013-11" db="EMBL/GenBank/DDBJ databases">
        <authorList>
            <person name="Aslett M."/>
        </authorList>
    </citation>
    <scope>NUCLEOTIDE SEQUENCE [LARGE SCALE GENOMIC DNA]</scope>
    <source>
        <strain evidence="2">Edinburgh</strain>
    </source>
</reference>
<dbReference type="Proteomes" id="UP000046395">
    <property type="component" value="Unassembled WGS sequence"/>
</dbReference>
<keyword evidence="2" id="KW-1185">Reference proteome</keyword>
<proteinExistence type="predicted"/>
<reference evidence="3" key="3">
    <citation type="submission" date="2019-12" db="UniProtKB">
        <authorList>
            <consortium name="WormBaseParasite"/>
        </authorList>
    </citation>
    <scope>IDENTIFICATION</scope>
</reference>
<evidence type="ECO:0000313" key="3">
    <source>
        <dbReference type="WBParaSite" id="TMUE_1000005852.1"/>
    </source>
</evidence>
<protein>
    <submittedName>
        <fullName evidence="3">C2H2-type domain-containing protein</fullName>
    </submittedName>
</protein>
<accession>A0A5S6QG69</accession>
<feature type="coiled-coil region" evidence="1">
    <location>
        <begin position="117"/>
        <end position="214"/>
    </location>
</feature>
<keyword evidence="1" id="KW-0175">Coiled coil</keyword>
<evidence type="ECO:0000313" key="2">
    <source>
        <dbReference type="Proteomes" id="UP000046395"/>
    </source>
</evidence>
<dbReference type="WBParaSite" id="TMUE_1000005852.1">
    <property type="protein sequence ID" value="TMUE_1000005852.1"/>
    <property type="gene ID" value="WBGene00294491"/>
</dbReference>
<evidence type="ECO:0000256" key="1">
    <source>
        <dbReference type="SAM" id="Coils"/>
    </source>
</evidence>
<dbReference type="WBParaSite" id="TMUE_1000005852.2">
    <property type="protein sequence ID" value="TMUE_1000005852.2"/>
    <property type="gene ID" value="WBGene00294491"/>
</dbReference>
<name>A0A5S6QG69_TRIMR</name>